<organism evidence="1 2">
    <name type="scientific">Flavobacterium arsenatis</name>
    <dbReference type="NCBI Taxonomy" id="1484332"/>
    <lineage>
        <taxon>Bacteria</taxon>
        <taxon>Pseudomonadati</taxon>
        <taxon>Bacteroidota</taxon>
        <taxon>Flavobacteriia</taxon>
        <taxon>Flavobacteriales</taxon>
        <taxon>Flavobacteriaceae</taxon>
        <taxon>Flavobacterium</taxon>
    </lineage>
</organism>
<comment type="caution">
    <text evidence="1">The sequence shown here is derived from an EMBL/GenBank/DDBJ whole genome shotgun (WGS) entry which is preliminary data.</text>
</comment>
<dbReference type="PANTHER" id="PTHR43861:SF6">
    <property type="entry name" value="METHYLTRANSFERASE TYPE 11"/>
    <property type="match status" value="1"/>
</dbReference>
<dbReference type="Gene3D" id="3.40.50.150">
    <property type="entry name" value="Vaccinia Virus protein VP39"/>
    <property type="match status" value="1"/>
</dbReference>
<sequence>MIDNNKKIYLTVKDYTVSGETFGLYRDEKMDMLITFPKPNENDLHKYYESENYISHTDGRGSLFEKLYQFIKGFALKNKVNLINDLHPQKGRLLDIGAGTGDFLAFAKTKGWDTTGIEPSEKAKSIALKKGVSFSDSTQVLENNSFDVITMWHVLEHVPNLEKQIKELKRLLKPEGTIIIAVPNFRSFDAKYYRRFWAGFDAPRHLWHFSKKAIKLLFLKEKMKVEKILPMKFDAFYVSLLSEKYKAGQMNFIRAFYIGLKSNYKAKKRFQYSSLIYVIKNAKNANKSTDSTIIEQNDVVVVKN</sequence>
<keyword evidence="1" id="KW-0808">Transferase</keyword>
<proteinExistence type="predicted"/>
<name>A0ABU1TU96_9FLAO</name>
<dbReference type="SUPFAM" id="SSF53335">
    <property type="entry name" value="S-adenosyl-L-methionine-dependent methyltransferases"/>
    <property type="match status" value="1"/>
</dbReference>
<gene>
    <name evidence="1" type="ORF">J2X31_003486</name>
</gene>
<dbReference type="EMBL" id="JAVDVI010000021">
    <property type="protein sequence ID" value="MDR6969455.1"/>
    <property type="molecule type" value="Genomic_DNA"/>
</dbReference>
<dbReference type="Pfam" id="PF13489">
    <property type="entry name" value="Methyltransf_23"/>
    <property type="match status" value="1"/>
</dbReference>
<protein>
    <submittedName>
        <fullName evidence="1">2-polyprenyl-3-methyl-5-hydroxy-6-metoxy-1, 4-benzoquinol methylase</fullName>
    </submittedName>
</protein>
<dbReference type="Proteomes" id="UP001255185">
    <property type="component" value="Unassembled WGS sequence"/>
</dbReference>
<dbReference type="GO" id="GO:0008168">
    <property type="term" value="F:methyltransferase activity"/>
    <property type="evidence" value="ECO:0007669"/>
    <property type="project" value="UniProtKB-KW"/>
</dbReference>
<dbReference type="CDD" id="cd02440">
    <property type="entry name" value="AdoMet_MTases"/>
    <property type="match status" value="1"/>
</dbReference>
<reference evidence="1 2" key="1">
    <citation type="submission" date="2023-07" db="EMBL/GenBank/DDBJ databases">
        <title>Sorghum-associated microbial communities from plants grown in Nebraska, USA.</title>
        <authorList>
            <person name="Schachtman D."/>
        </authorList>
    </citation>
    <scope>NUCLEOTIDE SEQUENCE [LARGE SCALE GENOMIC DNA]</scope>
    <source>
        <strain evidence="1 2">3773</strain>
    </source>
</reference>
<accession>A0ABU1TU96</accession>
<dbReference type="PANTHER" id="PTHR43861">
    <property type="entry name" value="TRANS-ACONITATE 2-METHYLTRANSFERASE-RELATED"/>
    <property type="match status" value="1"/>
</dbReference>
<dbReference type="InterPro" id="IPR029063">
    <property type="entry name" value="SAM-dependent_MTases_sf"/>
</dbReference>
<dbReference type="RefSeq" id="WP_310028538.1">
    <property type="nucleotide sequence ID" value="NZ_JAVDVI010000021.1"/>
</dbReference>
<evidence type="ECO:0000313" key="1">
    <source>
        <dbReference type="EMBL" id="MDR6969455.1"/>
    </source>
</evidence>
<keyword evidence="2" id="KW-1185">Reference proteome</keyword>
<dbReference type="GO" id="GO:0032259">
    <property type="term" value="P:methylation"/>
    <property type="evidence" value="ECO:0007669"/>
    <property type="project" value="UniProtKB-KW"/>
</dbReference>
<evidence type="ECO:0000313" key="2">
    <source>
        <dbReference type="Proteomes" id="UP001255185"/>
    </source>
</evidence>
<keyword evidence="1" id="KW-0489">Methyltransferase</keyword>